<evidence type="ECO:0000313" key="2">
    <source>
        <dbReference type="Proteomes" id="UP000184518"/>
    </source>
</evidence>
<organism evidence="1 2">
    <name type="scientific">Chryseobacterium arachidis</name>
    <dbReference type="NCBI Taxonomy" id="1416778"/>
    <lineage>
        <taxon>Bacteria</taxon>
        <taxon>Pseudomonadati</taxon>
        <taxon>Bacteroidota</taxon>
        <taxon>Flavobacteriia</taxon>
        <taxon>Flavobacteriales</taxon>
        <taxon>Weeksellaceae</taxon>
        <taxon>Chryseobacterium group</taxon>
        <taxon>Chryseobacterium</taxon>
    </lineage>
</organism>
<gene>
    <name evidence="1" type="ORF">SAMN05443633_102240</name>
</gene>
<accession>A0A1M4X6R5</accession>
<dbReference type="AlphaFoldDB" id="A0A1M4X6R5"/>
<dbReference type="OrthoDB" id="1490226at2"/>
<keyword evidence="2" id="KW-1185">Reference proteome</keyword>
<dbReference type="Proteomes" id="UP000184518">
    <property type="component" value="Unassembled WGS sequence"/>
</dbReference>
<dbReference type="STRING" id="1416778.SAMN05443633_102240"/>
<name>A0A1M4X6R5_9FLAO</name>
<reference evidence="2" key="1">
    <citation type="submission" date="2016-11" db="EMBL/GenBank/DDBJ databases">
        <authorList>
            <person name="Varghese N."/>
            <person name="Submissions S."/>
        </authorList>
    </citation>
    <scope>NUCLEOTIDE SEQUENCE [LARGE SCALE GENOMIC DNA]</scope>
    <source>
        <strain evidence="2">DSM 27619</strain>
    </source>
</reference>
<dbReference type="RefSeq" id="WP_072953616.1">
    <property type="nucleotide sequence ID" value="NZ_FQUT01000002.1"/>
</dbReference>
<sequence length="136" mass="15613">MIGSSSILEIVDPEKMETTNKIPTFHPDIITREYEAKSHLGTRTLLDSSGIEIATSFVYNKKLYSIVSNRDASETTISELKNNKLYSVAKLPEKLFYSEPIIIKESENHQKLYFQNTKSGILEIKDDTIKITYYKE</sequence>
<dbReference type="EMBL" id="FQUT01000002">
    <property type="protein sequence ID" value="SHE89190.1"/>
    <property type="molecule type" value="Genomic_DNA"/>
</dbReference>
<evidence type="ECO:0000313" key="1">
    <source>
        <dbReference type="EMBL" id="SHE89190.1"/>
    </source>
</evidence>
<proteinExistence type="predicted"/>
<protein>
    <submittedName>
        <fullName evidence="1">Uncharacterized protein</fullName>
    </submittedName>
</protein>